<evidence type="ECO:0000259" key="2">
    <source>
        <dbReference type="PROSITE" id="PS50878"/>
    </source>
</evidence>
<feature type="non-terminal residue" evidence="3">
    <location>
        <position position="1"/>
    </location>
</feature>
<keyword evidence="3" id="KW-0695">RNA-directed DNA polymerase</keyword>
<reference evidence="3 4" key="1">
    <citation type="submission" date="2016-05" db="EMBL/GenBank/DDBJ databases">
        <title>Single-cell genome of chain-forming Candidatus Thiomargarita nelsonii and comparison to other large sulfur-oxidizing bacteria.</title>
        <authorList>
            <person name="Winkel M."/>
            <person name="Salman V."/>
            <person name="Woyke T."/>
            <person name="Schulz-Vogt H."/>
            <person name="Richter M."/>
            <person name="Flood B."/>
            <person name="Bailey J."/>
            <person name="Amann R."/>
            <person name="Mussmann M."/>
        </authorList>
    </citation>
    <scope>NUCLEOTIDE SEQUENCE [LARGE SCALE GENOMIC DNA]</scope>
    <source>
        <strain evidence="3 4">THI036</strain>
    </source>
</reference>
<feature type="domain" description="Reverse transcriptase" evidence="2">
    <location>
        <begin position="1"/>
        <end position="150"/>
    </location>
</feature>
<dbReference type="PANTHER" id="PTHR34047:SF10">
    <property type="entry name" value="GROUP II INTRON-ASSOCIATED OPEN READING FRAME"/>
    <property type="match status" value="1"/>
</dbReference>
<dbReference type="SUPFAM" id="SSF56672">
    <property type="entry name" value="DNA/RNA polymerases"/>
    <property type="match status" value="1"/>
</dbReference>
<keyword evidence="3" id="KW-0548">Nucleotidyltransferase</keyword>
<evidence type="ECO:0000256" key="1">
    <source>
        <dbReference type="ARBA" id="ARBA00034120"/>
    </source>
</evidence>
<dbReference type="InterPro" id="IPR000477">
    <property type="entry name" value="RT_dom"/>
</dbReference>
<dbReference type="EC" id="2.7.7.49" evidence="3"/>
<dbReference type="PROSITE" id="PS50878">
    <property type="entry name" value="RT_POL"/>
    <property type="match status" value="1"/>
</dbReference>
<dbReference type="InterPro" id="IPR043128">
    <property type="entry name" value="Rev_trsase/Diguanyl_cyclase"/>
</dbReference>
<feature type="non-terminal residue" evidence="3">
    <location>
        <position position="193"/>
    </location>
</feature>
<dbReference type="CDD" id="cd01651">
    <property type="entry name" value="RT_G2_intron"/>
    <property type="match status" value="1"/>
</dbReference>
<name>A0A176RYJ3_9GAMM</name>
<protein>
    <submittedName>
        <fullName evidence="3">RNA-directed DNA polymerase</fullName>
        <ecNumber evidence="3">2.7.7.49</ecNumber>
    </submittedName>
</protein>
<organism evidence="3 4">
    <name type="scientific">Candidatus Thiomargarita nelsonii</name>
    <dbReference type="NCBI Taxonomy" id="1003181"/>
    <lineage>
        <taxon>Bacteria</taxon>
        <taxon>Pseudomonadati</taxon>
        <taxon>Pseudomonadota</taxon>
        <taxon>Gammaproteobacteria</taxon>
        <taxon>Thiotrichales</taxon>
        <taxon>Thiotrichaceae</taxon>
        <taxon>Thiomargarita</taxon>
    </lineage>
</organism>
<sequence length="193" mass="22342">QIDTHWRPIIKRWLKAGYIFDNEFNQTKTGTPQGGTISPLLANIALEQMETDLIEHLRGIKGWKDKIGTTKVSNVVNKKSGKSYKCRKNLKIDLVRYADDFVVIHEDKKVIEESKRSLEQWLEIRGLTLSDEKTKIVHSTDGFDFLGHHIRHYENKISGTYKLKLLNGTKTEQNRAKASHVLRVEPTKEKVKY</sequence>
<dbReference type="AlphaFoldDB" id="A0A176RYJ3"/>
<dbReference type="InterPro" id="IPR051083">
    <property type="entry name" value="GrpII_Intron_Splice-Mob/Def"/>
</dbReference>
<comment type="similarity">
    <text evidence="1">Belongs to the bacterial reverse transcriptase family.</text>
</comment>
<dbReference type="PANTHER" id="PTHR34047">
    <property type="entry name" value="NUCLEAR INTRON MATURASE 1, MITOCHONDRIAL-RELATED"/>
    <property type="match status" value="1"/>
</dbReference>
<accession>A0A176RYJ3</accession>
<dbReference type="Pfam" id="PF00078">
    <property type="entry name" value="RVT_1"/>
    <property type="match status" value="1"/>
</dbReference>
<comment type="caution">
    <text evidence="3">The sequence shown here is derived from an EMBL/GenBank/DDBJ whole genome shotgun (WGS) entry which is preliminary data.</text>
</comment>
<dbReference type="InterPro" id="IPR043502">
    <property type="entry name" value="DNA/RNA_pol_sf"/>
</dbReference>
<gene>
    <name evidence="3" type="ORF">THIOM_003506</name>
</gene>
<keyword evidence="3" id="KW-0808">Transferase</keyword>
<dbReference type="GO" id="GO:0003964">
    <property type="term" value="F:RNA-directed DNA polymerase activity"/>
    <property type="evidence" value="ECO:0007669"/>
    <property type="project" value="UniProtKB-KW"/>
</dbReference>
<evidence type="ECO:0000313" key="4">
    <source>
        <dbReference type="Proteomes" id="UP000076962"/>
    </source>
</evidence>
<dbReference type="Gene3D" id="3.30.70.270">
    <property type="match status" value="1"/>
</dbReference>
<proteinExistence type="inferred from homology"/>
<evidence type="ECO:0000313" key="3">
    <source>
        <dbReference type="EMBL" id="OAD20769.1"/>
    </source>
</evidence>
<keyword evidence="4" id="KW-1185">Reference proteome</keyword>
<dbReference type="Proteomes" id="UP000076962">
    <property type="component" value="Unassembled WGS sequence"/>
</dbReference>
<dbReference type="EMBL" id="LUTY01002125">
    <property type="protein sequence ID" value="OAD20769.1"/>
    <property type="molecule type" value="Genomic_DNA"/>
</dbReference>